<accession>A0A200PSA9</accession>
<dbReference type="EMBL" id="MVGT01004210">
    <property type="protein sequence ID" value="OVA01075.1"/>
    <property type="molecule type" value="Genomic_DNA"/>
</dbReference>
<organism evidence="7 8">
    <name type="scientific">Macleaya cordata</name>
    <name type="common">Five-seeded plume-poppy</name>
    <name type="synonym">Bocconia cordata</name>
    <dbReference type="NCBI Taxonomy" id="56857"/>
    <lineage>
        <taxon>Eukaryota</taxon>
        <taxon>Viridiplantae</taxon>
        <taxon>Streptophyta</taxon>
        <taxon>Embryophyta</taxon>
        <taxon>Tracheophyta</taxon>
        <taxon>Spermatophyta</taxon>
        <taxon>Magnoliopsida</taxon>
        <taxon>Ranunculales</taxon>
        <taxon>Papaveraceae</taxon>
        <taxon>Papaveroideae</taxon>
        <taxon>Macleaya</taxon>
    </lineage>
</organism>
<sequence length="282" mass="31423">MSSIQNSVYYCCVSKGNRILYSYSCGDNEIENLAALCLERTPPFHNWYFQTIRKRTFGYLMEDGYIYFTIVDEGLGNPGVLQFLEHVKDEFKKVARSTKNGSKGSMSALNSVCLQEQMVPVIRQLISSLEHVSRSGGDWMGGIPSSHHPGPSPSPEGNPNSQGEVATSTKMPLLGKPSKQEKKKMKDRVVEIPGGSEEHRRSTDRGIKIDVTTTESNNQGPAMSTMSLQKGSSSMRIKSSREYARRVWWRQVRIILAIDVVVCLVLFGIWLGICRGFSCISG</sequence>
<gene>
    <name evidence="7" type="ORF">BVC80_8811g14</name>
</gene>
<evidence type="ECO:0000256" key="3">
    <source>
        <dbReference type="ARBA" id="ARBA00023136"/>
    </source>
</evidence>
<keyword evidence="5" id="KW-1133">Transmembrane helix</keyword>
<dbReference type="PANTHER" id="PTHR47461:SF1">
    <property type="entry name" value="PHYTOLONGIN PHYL1.2"/>
    <property type="match status" value="1"/>
</dbReference>
<dbReference type="CDD" id="cd14824">
    <property type="entry name" value="Longin"/>
    <property type="match status" value="1"/>
</dbReference>
<dbReference type="Gene3D" id="3.30.450.50">
    <property type="entry name" value="Longin domain"/>
    <property type="match status" value="1"/>
</dbReference>
<name>A0A200PSA9_MACCD</name>
<dbReference type="OrthoDB" id="1871923at2759"/>
<evidence type="ECO:0000256" key="5">
    <source>
        <dbReference type="SAM" id="Phobius"/>
    </source>
</evidence>
<comment type="subcellular location">
    <subcellularLocation>
        <location evidence="1">Membrane</location>
    </subcellularLocation>
</comment>
<evidence type="ECO:0000256" key="4">
    <source>
        <dbReference type="SAM" id="MobiDB-lite"/>
    </source>
</evidence>
<feature type="transmembrane region" description="Helical" evidence="5">
    <location>
        <begin position="254"/>
        <end position="273"/>
    </location>
</feature>
<evidence type="ECO:0000256" key="2">
    <source>
        <dbReference type="ARBA" id="ARBA00008025"/>
    </source>
</evidence>
<evidence type="ECO:0000313" key="8">
    <source>
        <dbReference type="Proteomes" id="UP000195402"/>
    </source>
</evidence>
<feature type="region of interest" description="Disordered" evidence="4">
    <location>
        <begin position="136"/>
        <end position="207"/>
    </location>
</feature>
<evidence type="ECO:0000313" key="7">
    <source>
        <dbReference type="EMBL" id="OVA01075.1"/>
    </source>
</evidence>
<dbReference type="AlphaFoldDB" id="A0A200PSA9"/>
<dbReference type="Proteomes" id="UP000195402">
    <property type="component" value="Unassembled WGS sequence"/>
</dbReference>
<reference evidence="7 8" key="1">
    <citation type="journal article" date="2017" name="Mol. Plant">
        <title>The Genome of Medicinal Plant Macleaya cordata Provides New Insights into Benzylisoquinoline Alkaloids Metabolism.</title>
        <authorList>
            <person name="Liu X."/>
            <person name="Liu Y."/>
            <person name="Huang P."/>
            <person name="Ma Y."/>
            <person name="Qing Z."/>
            <person name="Tang Q."/>
            <person name="Cao H."/>
            <person name="Cheng P."/>
            <person name="Zheng Y."/>
            <person name="Yuan Z."/>
            <person name="Zhou Y."/>
            <person name="Liu J."/>
            <person name="Tang Z."/>
            <person name="Zhuo Y."/>
            <person name="Zhang Y."/>
            <person name="Yu L."/>
            <person name="Huang J."/>
            <person name="Yang P."/>
            <person name="Peng Q."/>
            <person name="Zhang J."/>
            <person name="Jiang W."/>
            <person name="Zhang Z."/>
            <person name="Lin K."/>
            <person name="Ro D.K."/>
            <person name="Chen X."/>
            <person name="Xiong X."/>
            <person name="Shang Y."/>
            <person name="Huang S."/>
            <person name="Zeng J."/>
        </authorList>
    </citation>
    <scope>NUCLEOTIDE SEQUENCE [LARGE SCALE GENOMIC DNA]</scope>
    <source>
        <strain evidence="8">cv. BLH2017</strain>
        <tissue evidence="7">Root</tissue>
    </source>
</reference>
<evidence type="ECO:0000256" key="1">
    <source>
        <dbReference type="ARBA" id="ARBA00004370"/>
    </source>
</evidence>
<keyword evidence="3 5" id="KW-0472">Membrane</keyword>
<comment type="caution">
    <text evidence="7">The sequence shown here is derived from an EMBL/GenBank/DDBJ whole genome shotgun (WGS) entry which is preliminary data.</text>
</comment>
<dbReference type="STRING" id="56857.A0A200PSA9"/>
<feature type="compositionally biased region" description="Basic and acidic residues" evidence="4">
    <location>
        <begin position="196"/>
        <end position="207"/>
    </location>
</feature>
<dbReference type="SUPFAM" id="SSF64356">
    <property type="entry name" value="SNARE-like"/>
    <property type="match status" value="1"/>
</dbReference>
<dbReference type="FunCoup" id="A0A200PSA9">
    <property type="interactions" value="1117"/>
</dbReference>
<comment type="similarity">
    <text evidence="2">Belongs to the synaptobrevin family.</text>
</comment>
<proteinExistence type="inferred from homology"/>
<dbReference type="SMART" id="SM01270">
    <property type="entry name" value="Longin"/>
    <property type="match status" value="1"/>
</dbReference>
<keyword evidence="5" id="KW-0812">Transmembrane</keyword>
<evidence type="ECO:0000259" key="6">
    <source>
        <dbReference type="PROSITE" id="PS50859"/>
    </source>
</evidence>
<keyword evidence="8" id="KW-1185">Reference proteome</keyword>
<feature type="domain" description="Longin" evidence="6">
    <location>
        <begin position="44"/>
        <end position="93"/>
    </location>
</feature>
<feature type="region of interest" description="Disordered" evidence="4">
    <location>
        <begin position="214"/>
        <end position="233"/>
    </location>
</feature>
<dbReference type="InterPro" id="IPR010908">
    <property type="entry name" value="Longin_dom"/>
</dbReference>
<protein>
    <submittedName>
        <fullName evidence="7">Longin domain</fullName>
    </submittedName>
</protein>
<dbReference type="OMA" id="GIWLAIC"/>
<dbReference type="InterPro" id="IPR044783">
    <property type="entry name" value="PHYL"/>
</dbReference>
<dbReference type="PANTHER" id="PTHR47461">
    <property type="entry name" value="PHYTOLONGIN PHYL1.2"/>
    <property type="match status" value="1"/>
</dbReference>
<dbReference type="PROSITE" id="PS50859">
    <property type="entry name" value="LONGIN"/>
    <property type="match status" value="1"/>
</dbReference>
<dbReference type="InterPro" id="IPR011012">
    <property type="entry name" value="Longin-like_dom_sf"/>
</dbReference>
<dbReference type="InParanoid" id="A0A200PSA9"/>
<dbReference type="GO" id="GO:0016020">
    <property type="term" value="C:membrane"/>
    <property type="evidence" value="ECO:0007669"/>
    <property type="project" value="UniProtKB-SubCell"/>
</dbReference>